<gene>
    <name evidence="2" type="ORF">K4G57_07280</name>
</gene>
<keyword evidence="3" id="KW-1185">Reference proteome</keyword>
<comment type="caution">
    <text evidence="2">The sequence shown here is derived from an EMBL/GenBank/DDBJ whole genome shotgun (WGS) entry which is preliminary data.</text>
</comment>
<dbReference type="EMBL" id="JAIGYQ010000010">
    <property type="protein sequence ID" value="MBX7491259.1"/>
    <property type="molecule type" value="Genomic_DNA"/>
</dbReference>
<dbReference type="Proteomes" id="UP000700059">
    <property type="component" value="Unassembled WGS sequence"/>
</dbReference>
<protein>
    <submittedName>
        <fullName evidence="2">Transcriptional regulator</fullName>
    </submittedName>
</protein>
<feature type="region of interest" description="Disordered" evidence="1">
    <location>
        <begin position="395"/>
        <end position="420"/>
    </location>
</feature>
<reference evidence="2 3" key="1">
    <citation type="submission" date="2021-08" db="EMBL/GenBank/DDBJ databases">
        <title>Helicobacter spp. isolated from feces of Anatolian Ground Squirrel (Spermophilus xanthoprymnus) in Turkey.</title>
        <authorList>
            <person name="Aydin F."/>
            <person name="Abay S."/>
            <person name="Kayman T."/>
            <person name="Karakaya E."/>
            <person name="Saticioglu I.B."/>
        </authorList>
    </citation>
    <scope>NUCLEOTIDE SEQUENCE [LARGE SCALE GENOMIC DNA]</scope>
    <source>
        <strain evidence="2 3">Faydin-H70</strain>
    </source>
</reference>
<organism evidence="2 3">
    <name type="scientific">Helicobacter turcicus</name>
    <dbReference type="NCBI Taxonomy" id="2867412"/>
    <lineage>
        <taxon>Bacteria</taxon>
        <taxon>Pseudomonadati</taxon>
        <taxon>Campylobacterota</taxon>
        <taxon>Epsilonproteobacteria</taxon>
        <taxon>Campylobacterales</taxon>
        <taxon>Helicobacteraceae</taxon>
        <taxon>Helicobacter</taxon>
    </lineage>
</organism>
<sequence length="420" mass="49244">MKYLLKNKDKVVLEFEVILKRFSVGDNYKEAKVINAIQIQREDNIPLQINKENLNSSLTSWIMNRKAPNNRTFIEKILSTLNKNKIEDFMDYIDISLGLSLNDSFWIIPSDKDYKWKDFNLYENEFSEALELVAFSGLSHKVSGLTSSPEYTTNGMLKKCWHREDNKIYLYKGNGDGFLRGGKEAYSEYYMAQIAEIMEFDFVPYDLKLFHNELASVCPIFTSENEGYMPIVVFISSDNRDKRGLELIENIIKIYPEHKFFDLMLFDALICNKDRHLGNFGMIVDNDTGKILRPAPIFDNGMGIINIPSFKELSQIEEIISERKSFFGFSFKEQLQLFAQQRHIPNLQKLSSFNFKRHEKYNLSEEWLAPIESHIQQRAKMALRFIEEKQEQLIQDSTKSKESQNQDSINLNIKKHKKHR</sequence>
<name>A0ABS7JPC4_9HELI</name>
<proteinExistence type="predicted"/>
<accession>A0ABS7JPC4</accession>
<evidence type="ECO:0000313" key="2">
    <source>
        <dbReference type="EMBL" id="MBX7491259.1"/>
    </source>
</evidence>
<dbReference type="Gene3D" id="1.10.1070.20">
    <property type="match status" value="1"/>
</dbReference>
<evidence type="ECO:0000313" key="3">
    <source>
        <dbReference type="Proteomes" id="UP000700059"/>
    </source>
</evidence>
<evidence type="ECO:0000256" key="1">
    <source>
        <dbReference type="SAM" id="MobiDB-lite"/>
    </source>
</evidence>
<dbReference type="RefSeq" id="WP_221532503.1">
    <property type="nucleotide sequence ID" value="NZ_JAIGYP010000010.1"/>
</dbReference>